<dbReference type="InterPro" id="IPR038309">
    <property type="entry name" value="Rsd/AlgQ_sf"/>
</dbReference>
<proteinExistence type="predicted"/>
<feature type="domain" description="Hemerythrin-like" evidence="1">
    <location>
        <begin position="37"/>
        <end position="164"/>
    </location>
</feature>
<name>A0A7U6JHN3_9GAMM</name>
<dbReference type="KEGG" id="tbn:TBH_C1732"/>
<accession>A0A7U6JHN3</accession>
<dbReference type="OrthoDB" id="8526133at2"/>
<dbReference type="Pfam" id="PF01814">
    <property type="entry name" value="Hemerythrin"/>
    <property type="match status" value="1"/>
</dbReference>
<dbReference type="Proteomes" id="UP000031631">
    <property type="component" value="Chromosome"/>
</dbReference>
<sequence>MFGFFKRRKQKDTTTAKVASADTAPGTQISYHQELVPELLDDHQMLLGLFGKVSQAYEANEYERLPSMLQEFGSLLRGHLLKENIKLYVYLQHALANDPDNAALMQGFRKEMNGISRTVTRFLKHYGEENWDRQRQESFGNDLQTIGEVLVKRIETEESVLYPLYMPPGSYA</sequence>
<protein>
    <submittedName>
        <fullName evidence="2">Hemerythrin HHE cation binding domain protein</fullName>
    </submittedName>
</protein>
<dbReference type="AlphaFoldDB" id="A0A7U6JHN3"/>
<dbReference type="InterPro" id="IPR012312">
    <property type="entry name" value="Hemerythrin-like"/>
</dbReference>
<dbReference type="Gene3D" id="1.20.120.1370">
    <property type="entry name" value="Regulator of RNA polymerase sigma(70) subunit, domain 4"/>
    <property type="match status" value="1"/>
</dbReference>
<reference evidence="2 3" key="1">
    <citation type="journal article" date="2014" name="PLoS ONE">
        <title>Physiological and genomic features of a novel sulfur-oxidizing gammaproteobacterium belonging to a previously uncultivated symbiotic lineage isolated from a hydrothermal vent.</title>
        <authorList>
            <person name="Nunoura T."/>
            <person name="Takaki Y."/>
            <person name="Kazama H."/>
            <person name="Kakuta J."/>
            <person name="Shimamura S."/>
            <person name="Makita H."/>
            <person name="Hirai M."/>
            <person name="Miyazaki M."/>
            <person name="Takai K."/>
        </authorList>
    </citation>
    <scope>NUCLEOTIDE SEQUENCE [LARGE SCALE GENOMIC DNA]</scope>
    <source>
        <strain evidence="2 3">Hiromi1</strain>
    </source>
</reference>
<evidence type="ECO:0000313" key="2">
    <source>
        <dbReference type="EMBL" id="BAO44649.1"/>
    </source>
</evidence>
<keyword evidence="3" id="KW-1185">Reference proteome</keyword>
<dbReference type="RefSeq" id="WP_052470025.1">
    <property type="nucleotide sequence ID" value="NZ_AP012273.1"/>
</dbReference>
<organism evidence="2 3">
    <name type="scientific">Thiolapillus brandeum</name>
    <dbReference type="NCBI Taxonomy" id="1076588"/>
    <lineage>
        <taxon>Bacteria</taxon>
        <taxon>Pseudomonadati</taxon>
        <taxon>Pseudomonadota</taxon>
        <taxon>Gammaproteobacteria</taxon>
        <taxon>Chromatiales</taxon>
        <taxon>Sedimenticolaceae</taxon>
        <taxon>Thiolapillus</taxon>
    </lineage>
</organism>
<gene>
    <name evidence="2" type="ORF">TBH_C1732</name>
</gene>
<dbReference type="EMBL" id="AP012273">
    <property type="protein sequence ID" value="BAO44649.1"/>
    <property type="molecule type" value="Genomic_DNA"/>
</dbReference>
<evidence type="ECO:0000259" key="1">
    <source>
        <dbReference type="Pfam" id="PF01814"/>
    </source>
</evidence>
<evidence type="ECO:0000313" key="3">
    <source>
        <dbReference type="Proteomes" id="UP000031631"/>
    </source>
</evidence>